<dbReference type="SUPFAM" id="SSF51445">
    <property type="entry name" value="(Trans)glycosidases"/>
    <property type="match status" value="1"/>
</dbReference>
<reference evidence="11 12" key="1">
    <citation type="submission" date="2023-09" db="EMBL/GenBank/DDBJ databases">
        <authorList>
            <person name="Rey-Velasco X."/>
        </authorList>
    </citation>
    <scope>NUCLEOTIDE SEQUENCE [LARGE SCALE GENOMIC DNA]</scope>
    <source>
        <strain evidence="11 12">F117</strain>
    </source>
</reference>
<dbReference type="SUPFAM" id="SSF56601">
    <property type="entry name" value="beta-lactamase/transpeptidase-like"/>
    <property type="match status" value="1"/>
</dbReference>
<dbReference type="Proteomes" id="UP001262582">
    <property type="component" value="Unassembled WGS sequence"/>
</dbReference>
<keyword evidence="5 6" id="KW-0326">Glycosidase</keyword>
<accession>A0ABU3D7F3</accession>
<dbReference type="RefSeq" id="WP_311503702.1">
    <property type="nucleotide sequence ID" value="NZ_JAVRHK010000008.1"/>
</dbReference>
<dbReference type="InterPro" id="IPR002772">
    <property type="entry name" value="Glyco_hydro_3_C"/>
</dbReference>
<dbReference type="Pfam" id="PF01915">
    <property type="entry name" value="Glyco_hydro_3_C"/>
    <property type="match status" value="1"/>
</dbReference>
<keyword evidence="7" id="KW-0732">Signal</keyword>
<dbReference type="InterPro" id="IPR050226">
    <property type="entry name" value="NagZ_Beta-hexosaminidase"/>
</dbReference>
<feature type="domain" description="Glycoside hydrolase family 3 N-terminal" evidence="9">
    <location>
        <begin position="51"/>
        <end position="366"/>
    </location>
</feature>
<dbReference type="InterPro" id="IPR017853">
    <property type="entry name" value="GH"/>
</dbReference>
<dbReference type="InterPro" id="IPR012338">
    <property type="entry name" value="Beta-lactam/transpept-like"/>
</dbReference>
<organism evidence="11 12">
    <name type="scientific">Autumnicola musiva</name>
    <dbReference type="NCBI Taxonomy" id="3075589"/>
    <lineage>
        <taxon>Bacteria</taxon>
        <taxon>Pseudomonadati</taxon>
        <taxon>Bacteroidota</taxon>
        <taxon>Flavobacteriia</taxon>
        <taxon>Flavobacteriales</taxon>
        <taxon>Flavobacteriaceae</taxon>
        <taxon>Autumnicola</taxon>
    </lineage>
</organism>
<evidence type="ECO:0000259" key="10">
    <source>
        <dbReference type="Pfam" id="PF01915"/>
    </source>
</evidence>
<proteinExistence type="inferred from homology"/>
<dbReference type="EMBL" id="JAVRHK010000008">
    <property type="protein sequence ID" value="MDT0677361.1"/>
    <property type="molecule type" value="Genomic_DNA"/>
</dbReference>
<feature type="chain" id="PRO_5046274715" description="beta-N-acetylhexosaminidase" evidence="7">
    <location>
        <begin position="26"/>
        <end position="977"/>
    </location>
</feature>
<feature type="signal peptide" evidence="7">
    <location>
        <begin position="1"/>
        <end position="25"/>
    </location>
</feature>
<dbReference type="EC" id="3.2.1.52" evidence="3"/>
<dbReference type="InterPro" id="IPR019800">
    <property type="entry name" value="Glyco_hydro_3_AS"/>
</dbReference>
<evidence type="ECO:0000256" key="2">
    <source>
        <dbReference type="ARBA" id="ARBA00005336"/>
    </source>
</evidence>
<dbReference type="Gene3D" id="3.40.50.1700">
    <property type="entry name" value="Glycoside hydrolase family 3 C-terminal domain"/>
    <property type="match status" value="1"/>
</dbReference>
<dbReference type="SUPFAM" id="SSF52279">
    <property type="entry name" value="Beta-D-glucan exohydrolase, C-terminal domain"/>
    <property type="match status" value="1"/>
</dbReference>
<evidence type="ECO:0000313" key="12">
    <source>
        <dbReference type="Proteomes" id="UP001262582"/>
    </source>
</evidence>
<sequence length="977" mass="110081">MTLKAAPKILFFSVLFFLSFFNLTAQQTSPLISKDFTAQKKWVDSLYNTLTLKEKVGQLFMVDVFSSGTDAEIDKTRKLIEEEKIGGVIFSKGGPLRQARLTNEFQQNTEVPLLIGMDAEWGLAMRLDSTFALPWNMTLGAVQNNDLIEEAGAAISRNAKRLGVHINFAPVVDINTNPENPIIGNRSFGENKKKVANKALAFMKGMQREGILSSAKHFPGHGDTSSDSHKTLPTISFSKRRIDSVEVYPYRKMIQEGLSSVMVAHLNVPSLEKEKGVPSSLSKAIVTDLLKNELDFHGLIFTDALNMKGASNYSEPGDIDLAAFLAGNDVLLISEDVPEASRKIIDAYKEGTITEQRLSHSVKKILYAKYKSGLNNYEPVDTTYLFEELNNIRDKALFDKLTENSITVLKNNTGILPVKKLAEKKIAYVNFGDGDGSAFLEQLKKYTKIDWVRANTLSDLQEKLAAYDQVIVGFHKADPNPWATYRFSEKEIVWLYQIARHNKITLSIFARPYALLDIPSFTDIEAVVLGYQNNETAQQKVAQVLFGATEAKGKLPVSIGKEFPEGTGLRTRNLNRLSYGIPETVGMNSAKLEKIDSIINYAIAEKMTPGAQILVARKGKVIYQRNFGYQKYEENLPVTDTTVYDLASLTKILATLPFIMEQEEKDIISFDTTLGELMPIFRGSNKENIRLQDMLMHYARLKVWIPFYVSTLDKKTRKPSDVFYNKIPAEAFHTQVADHMYIRDDAQDTILSVIRDSSLERKKEYKYSDLPFYILKYYLEDFYKTNMHALTQEKFYRPLGANYTGYLPLSRFSIEQIAPTEEDKLWRSQTVHGYVHDQGAAMQGGIGGHAGLFSNSNDVAKIMQMYLNGGNYGGEEFLKPETISKFNTCYYCDQDVRRGVGFDKPQLHNAGPTCGCASPASFGHSGFTGTFAWADPAEEIIYVFLSNRTYPDSNNRELIRKDIRSKIQKVIYEAIDF</sequence>
<comment type="similarity">
    <text evidence="2 6">Belongs to the glycosyl hydrolase 3 family.</text>
</comment>
<dbReference type="Gene3D" id="3.40.710.10">
    <property type="entry name" value="DD-peptidase/beta-lactamase superfamily"/>
    <property type="match status" value="1"/>
</dbReference>
<evidence type="ECO:0000259" key="9">
    <source>
        <dbReference type="Pfam" id="PF00933"/>
    </source>
</evidence>
<evidence type="ECO:0000256" key="4">
    <source>
        <dbReference type="ARBA" id="ARBA00022801"/>
    </source>
</evidence>
<dbReference type="PROSITE" id="PS00775">
    <property type="entry name" value="GLYCOSYL_HYDROL_F3"/>
    <property type="match status" value="1"/>
</dbReference>
<dbReference type="Gene3D" id="3.20.20.300">
    <property type="entry name" value="Glycoside hydrolase, family 3, N-terminal domain"/>
    <property type="match status" value="1"/>
</dbReference>
<dbReference type="GO" id="GO:0016787">
    <property type="term" value="F:hydrolase activity"/>
    <property type="evidence" value="ECO:0007669"/>
    <property type="project" value="UniProtKB-KW"/>
</dbReference>
<protein>
    <recommendedName>
        <fullName evidence="3">beta-N-acetylhexosaminidase</fullName>
        <ecNumber evidence="3">3.2.1.52</ecNumber>
    </recommendedName>
</protein>
<comment type="caution">
    <text evidence="11">The sequence shown here is derived from an EMBL/GenBank/DDBJ whole genome shotgun (WGS) entry which is preliminary data.</text>
</comment>
<dbReference type="PANTHER" id="PTHR30480:SF13">
    <property type="entry name" value="BETA-HEXOSAMINIDASE"/>
    <property type="match status" value="1"/>
</dbReference>
<dbReference type="Pfam" id="PF00933">
    <property type="entry name" value="Glyco_hydro_3"/>
    <property type="match status" value="1"/>
</dbReference>
<evidence type="ECO:0000313" key="11">
    <source>
        <dbReference type="EMBL" id="MDT0677361.1"/>
    </source>
</evidence>
<evidence type="ECO:0000256" key="5">
    <source>
        <dbReference type="ARBA" id="ARBA00023295"/>
    </source>
</evidence>
<evidence type="ECO:0000256" key="7">
    <source>
        <dbReference type="SAM" id="SignalP"/>
    </source>
</evidence>
<dbReference type="Pfam" id="PF00144">
    <property type="entry name" value="Beta-lactamase"/>
    <property type="match status" value="1"/>
</dbReference>
<dbReference type="PRINTS" id="PR00133">
    <property type="entry name" value="GLHYDRLASE3"/>
</dbReference>
<dbReference type="InterPro" id="IPR001764">
    <property type="entry name" value="Glyco_hydro_3_N"/>
</dbReference>
<comment type="catalytic activity">
    <reaction evidence="1">
        <text>Hydrolysis of terminal non-reducing N-acetyl-D-hexosamine residues in N-acetyl-beta-D-hexosaminides.</text>
        <dbReference type="EC" id="3.2.1.52"/>
    </reaction>
</comment>
<dbReference type="InterPro" id="IPR001466">
    <property type="entry name" value="Beta-lactam-related"/>
</dbReference>
<keyword evidence="4 6" id="KW-0378">Hydrolase</keyword>
<evidence type="ECO:0000256" key="1">
    <source>
        <dbReference type="ARBA" id="ARBA00001231"/>
    </source>
</evidence>
<feature type="domain" description="Beta-lactamase-related" evidence="8">
    <location>
        <begin position="603"/>
        <end position="957"/>
    </location>
</feature>
<gene>
    <name evidence="11" type="ORF">RM539_12315</name>
</gene>
<feature type="domain" description="Glycoside hydrolase family 3 C-terminal" evidence="10">
    <location>
        <begin position="406"/>
        <end position="562"/>
    </location>
</feature>
<keyword evidence="12" id="KW-1185">Reference proteome</keyword>
<evidence type="ECO:0000256" key="3">
    <source>
        <dbReference type="ARBA" id="ARBA00012663"/>
    </source>
</evidence>
<evidence type="ECO:0000256" key="6">
    <source>
        <dbReference type="RuleBase" id="RU361161"/>
    </source>
</evidence>
<dbReference type="InterPro" id="IPR036881">
    <property type="entry name" value="Glyco_hydro_3_C_sf"/>
</dbReference>
<name>A0ABU3D7F3_9FLAO</name>
<evidence type="ECO:0000259" key="8">
    <source>
        <dbReference type="Pfam" id="PF00144"/>
    </source>
</evidence>
<dbReference type="InterPro" id="IPR036962">
    <property type="entry name" value="Glyco_hydro_3_N_sf"/>
</dbReference>
<dbReference type="PANTHER" id="PTHR30480">
    <property type="entry name" value="BETA-HEXOSAMINIDASE-RELATED"/>
    <property type="match status" value="1"/>
</dbReference>